<feature type="compositionally biased region" description="Polar residues" evidence="6">
    <location>
        <begin position="572"/>
        <end position="586"/>
    </location>
</feature>
<name>A0A4P6XRD8_9ASCO</name>
<evidence type="ECO:0000256" key="5">
    <source>
        <dbReference type="ARBA" id="ARBA00023136"/>
    </source>
</evidence>
<dbReference type="InterPro" id="IPR006876">
    <property type="entry name" value="LMBR1-like_membr_prot"/>
</dbReference>
<feature type="region of interest" description="Disordered" evidence="6">
    <location>
        <begin position="559"/>
        <end position="586"/>
    </location>
</feature>
<reference evidence="9" key="1">
    <citation type="submission" date="2019-03" db="EMBL/GenBank/DDBJ databases">
        <title>Snf2 controls pulcherriminic acid biosynthesis and connects pigmentation and antifungal activity of the yeast Metschnikowia pulcherrima.</title>
        <authorList>
            <person name="Gore-Lloyd D."/>
            <person name="Sumann I."/>
            <person name="Brachmann A.O."/>
            <person name="Schneeberger K."/>
            <person name="Ortiz-Merino R.A."/>
            <person name="Moreno-Beltran M."/>
            <person name="Schlaefli M."/>
            <person name="Kirner P."/>
            <person name="Santos Kron A."/>
            <person name="Wolfe K.H."/>
            <person name="Piel J."/>
            <person name="Ahrens C.H."/>
            <person name="Henk D."/>
            <person name="Freimoser F.M."/>
        </authorList>
    </citation>
    <scope>NUCLEOTIDE SEQUENCE [LARGE SCALE GENOMIC DNA]</scope>
    <source>
        <strain evidence="9">APC 1.2</strain>
    </source>
</reference>
<feature type="transmembrane region" description="Helical" evidence="7">
    <location>
        <begin position="152"/>
        <end position="170"/>
    </location>
</feature>
<dbReference type="Proteomes" id="UP000292447">
    <property type="component" value="Chromosome III"/>
</dbReference>
<evidence type="ECO:0000256" key="6">
    <source>
        <dbReference type="SAM" id="MobiDB-lite"/>
    </source>
</evidence>
<keyword evidence="5 7" id="KW-0472">Membrane</keyword>
<feature type="transmembrane region" description="Helical" evidence="7">
    <location>
        <begin position="391"/>
        <end position="413"/>
    </location>
</feature>
<dbReference type="Pfam" id="PF04791">
    <property type="entry name" value="LMBR1"/>
    <property type="match status" value="1"/>
</dbReference>
<comment type="similarity">
    <text evidence="2">Belongs to the LIMR family.</text>
</comment>
<feature type="transmembrane region" description="Helical" evidence="7">
    <location>
        <begin position="6"/>
        <end position="27"/>
    </location>
</feature>
<evidence type="ECO:0000256" key="1">
    <source>
        <dbReference type="ARBA" id="ARBA00004141"/>
    </source>
</evidence>
<keyword evidence="4 7" id="KW-1133">Transmembrane helix</keyword>
<comment type="subcellular location">
    <subcellularLocation>
        <location evidence="1">Membrane</location>
        <topology evidence="1">Multi-pass membrane protein</topology>
    </subcellularLocation>
</comment>
<gene>
    <name evidence="8" type="primary">MPUL0C02900</name>
    <name evidence="8" type="ORF">METSCH_C02900</name>
</gene>
<accession>A0A4P6XRD8</accession>
<organism evidence="8 9">
    <name type="scientific">Metschnikowia aff. pulcherrima</name>
    <dbReference type="NCBI Taxonomy" id="2163413"/>
    <lineage>
        <taxon>Eukaryota</taxon>
        <taxon>Fungi</taxon>
        <taxon>Dikarya</taxon>
        <taxon>Ascomycota</taxon>
        <taxon>Saccharomycotina</taxon>
        <taxon>Pichiomycetes</taxon>
        <taxon>Metschnikowiaceae</taxon>
        <taxon>Metschnikowia</taxon>
    </lineage>
</organism>
<dbReference type="PANTHER" id="PTHR21355">
    <property type="entry name" value="G-PROTEIN COUPLED RECEPTOR-ASSOCIATED PROTEIN LMBRD2"/>
    <property type="match status" value="1"/>
</dbReference>
<feature type="transmembrane region" description="Helical" evidence="7">
    <location>
        <begin position="82"/>
        <end position="102"/>
    </location>
</feature>
<evidence type="ECO:0000313" key="8">
    <source>
        <dbReference type="EMBL" id="QBM88324.1"/>
    </source>
</evidence>
<dbReference type="InterPro" id="IPR051584">
    <property type="entry name" value="GPCR-associated_LMBR1"/>
</dbReference>
<proteinExistence type="inferred from homology"/>
<dbReference type="EMBL" id="CP034458">
    <property type="protein sequence ID" value="QBM88324.1"/>
    <property type="molecule type" value="Genomic_DNA"/>
</dbReference>
<dbReference type="GO" id="GO:0016020">
    <property type="term" value="C:membrane"/>
    <property type="evidence" value="ECO:0007669"/>
    <property type="project" value="UniProtKB-SubCell"/>
</dbReference>
<dbReference type="AlphaFoldDB" id="A0A4P6XRD8"/>
<keyword evidence="9" id="KW-1185">Reference proteome</keyword>
<protein>
    <submittedName>
        <fullName evidence="8">LMBR1-like membrane protein</fullName>
    </submittedName>
</protein>
<feature type="transmembrane region" description="Helical" evidence="7">
    <location>
        <begin position="123"/>
        <end position="140"/>
    </location>
</feature>
<feature type="transmembrane region" description="Helical" evidence="7">
    <location>
        <begin position="433"/>
        <end position="455"/>
    </location>
</feature>
<evidence type="ECO:0000256" key="4">
    <source>
        <dbReference type="ARBA" id="ARBA00022989"/>
    </source>
</evidence>
<evidence type="ECO:0000313" key="9">
    <source>
        <dbReference type="Proteomes" id="UP000292447"/>
    </source>
</evidence>
<sequence length="654" mass="75148">MVWAFVALASCYLAAFVGSLIFLLYHINLWKYPVYYSAPLILAVYLPASVTILLPLDYVSHNAGPISGLHISDKTILLMWKGTYWTTFLLTWVFLPILQEFYRVGNYLKLEKLKASLKRNAKFQAITLLCSVACAIYLILEAGFTFRNLKSMIIALSHIYALVLALWLMAHGMVVIPKNKWLEGNFLQELNHNYLRVPKLVDVLEDTKSDFREDVLQVLILKENFTDPVTSGDFQYRDWILDLEAQIPEDLKDTVRRQYVYSEANTISREQVTNAFMTKLTHNFQTHFYKLLAHSSDYDIVLNRIVKLQKLIDARCAQDWTQRLQNIETSFLPAKMSYYYQCFAAPILARVQSILVFLLSVIIIESEFFHSTELSLINVIAYKLGIFKHNLTQAICLLLFFMYMIFCSVNSLARLKVFNMYHLVRRNSDPVSACFYGSYIARMTVPLSYNFVALFTSRKSIFEEWYGQSIHLAGLFNLMNNWIPRLLLVPVILTTFDLYDKIKNRIGLKSGMYGWADFDDADVESNTNDQNLVHNKRREVVIAEAKRLVAMELNRRESKTAISQRPARSGVYAQSKQPSGQNPGLFSASVDSLLSQNYPLEAGSDASPALWGRVSEAYRTLKSTVNSKLERTTPHENVALHYRDQDDAEDHLIV</sequence>
<evidence type="ECO:0000256" key="3">
    <source>
        <dbReference type="ARBA" id="ARBA00022692"/>
    </source>
</evidence>
<evidence type="ECO:0000256" key="2">
    <source>
        <dbReference type="ARBA" id="ARBA00010487"/>
    </source>
</evidence>
<dbReference type="PANTHER" id="PTHR21355:SF0">
    <property type="entry name" value="G-PROTEIN COUPLED RECEPTOR-ASSOCIATED PROTEIN LMBRD2"/>
    <property type="match status" value="1"/>
</dbReference>
<evidence type="ECO:0000256" key="7">
    <source>
        <dbReference type="SAM" id="Phobius"/>
    </source>
</evidence>
<keyword evidence="3 7" id="KW-0812">Transmembrane</keyword>
<feature type="transmembrane region" description="Helical" evidence="7">
    <location>
        <begin position="338"/>
        <end position="364"/>
    </location>
</feature>
<feature type="transmembrane region" description="Helical" evidence="7">
    <location>
        <begin position="34"/>
        <end position="56"/>
    </location>
</feature>